<sequence>MSRIQARRRRTGWAFSLLGIGVVLVALGMLRGVPDEVNATEPAKITVTTSPSPTGPPPPLLQMPGEFAKSGSGKFVIGKTGGPILGTAGSLKRFRIAVETEAAMEIDVFTEMVDKTLGDPRSWIAGKQVRLQRVAAGATYDFTIYLVTRETADEMCSVSGLDIRVDGIPFTSCRQVRQVIINLDRWRLSVPDFVNGAIPLDTYRQYVINHEVGHELGRGHESCPGPGKLAPTMFRQTLGLEGCIANPWPYVDGKRYAGDPVP</sequence>
<dbReference type="SUPFAM" id="SSF55486">
    <property type="entry name" value="Metalloproteases ('zincins'), catalytic domain"/>
    <property type="match status" value="1"/>
</dbReference>
<gene>
    <name evidence="3" type="ORF">Rhe02_85250</name>
</gene>
<dbReference type="InterPro" id="IPR022603">
    <property type="entry name" value="DUF3152"/>
</dbReference>
<dbReference type="AlphaFoldDB" id="A0A8J3QGJ1"/>
<evidence type="ECO:0000313" key="3">
    <source>
        <dbReference type="EMBL" id="GIH10458.1"/>
    </source>
</evidence>
<dbReference type="EMBL" id="BONY01000095">
    <property type="protein sequence ID" value="GIH10458.1"/>
    <property type="molecule type" value="Genomic_DNA"/>
</dbReference>
<keyword evidence="1" id="KW-0472">Membrane</keyword>
<dbReference type="RefSeq" id="WP_239124407.1">
    <property type="nucleotide sequence ID" value="NZ_BONY01000095.1"/>
</dbReference>
<feature type="transmembrane region" description="Helical" evidence="1">
    <location>
        <begin position="12"/>
        <end position="30"/>
    </location>
</feature>
<protein>
    <submittedName>
        <fullName evidence="3">Lipoprotein</fullName>
    </submittedName>
</protein>
<keyword evidence="1" id="KW-0812">Transmembrane</keyword>
<dbReference type="Proteomes" id="UP000612899">
    <property type="component" value="Unassembled WGS sequence"/>
</dbReference>
<reference evidence="3" key="1">
    <citation type="submission" date="2021-01" db="EMBL/GenBank/DDBJ databases">
        <title>Whole genome shotgun sequence of Rhizocola hellebori NBRC 109834.</title>
        <authorList>
            <person name="Komaki H."/>
            <person name="Tamura T."/>
        </authorList>
    </citation>
    <scope>NUCLEOTIDE SEQUENCE</scope>
    <source>
        <strain evidence="3">NBRC 109834</strain>
    </source>
</reference>
<comment type="caution">
    <text evidence="3">The sequence shown here is derived from an EMBL/GenBank/DDBJ whole genome shotgun (WGS) entry which is preliminary data.</text>
</comment>
<proteinExistence type="predicted"/>
<evidence type="ECO:0000256" key="1">
    <source>
        <dbReference type="SAM" id="Phobius"/>
    </source>
</evidence>
<accession>A0A8J3QGJ1</accession>
<keyword evidence="3" id="KW-0449">Lipoprotein</keyword>
<dbReference type="Pfam" id="PF11350">
    <property type="entry name" value="DUF3152"/>
    <property type="match status" value="1"/>
</dbReference>
<organism evidence="3 4">
    <name type="scientific">Rhizocola hellebori</name>
    <dbReference type="NCBI Taxonomy" id="1392758"/>
    <lineage>
        <taxon>Bacteria</taxon>
        <taxon>Bacillati</taxon>
        <taxon>Actinomycetota</taxon>
        <taxon>Actinomycetes</taxon>
        <taxon>Micromonosporales</taxon>
        <taxon>Micromonosporaceae</taxon>
        <taxon>Rhizocola</taxon>
    </lineage>
</organism>
<evidence type="ECO:0000259" key="2">
    <source>
        <dbReference type="Pfam" id="PF11350"/>
    </source>
</evidence>
<keyword evidence="4" id="KW-1185">Reference proteome</keyword>
<evidence type="ECO:0000313" key="4">
    <source>
        <dbReference type="Proteomes" id="UP000612899"/>
    </source>
</evidence>
<keyword evidence="1" id="KW-1133">Transmembrane helix</keyword>
<feature type="domain" description="DUF3152" evidence="2">
    <location>
        <begin position="65"/>
        <end position="241"/>
    </location>
</feature>
<name>A0A8J3QGJ1_9ACTN</name>